<dbReference type="SMART" id="SM00651">
    <property type="entry name" value="Sm"/>
    <property type="match status" value="1"/>
</dbReference>
<evidence type="ECO:0000259" key="22">
    <source>
        <dbReference type="PROSITE" id="PS52002"/>
    </source>
</evidence>
<keyword evidence="8" id="KW-0963">Cytoplasm</keyword>
<dbReference type="GO" id="GO:0005770">
    <property type="term" value="C:late endosome"/>
    <property type="evidence" value="ECO:0007669"/>
    <property type="project" value="UniProtKB-SubCell"/>
</dbReference>
<protein>
    <recommendedName>
        <fullName evidence="7">U6 snRNA-associated Sm-like protein LSm6</fullName>
    </recommendedName>
</protein>
<feature type="domain" description="Sm" evidence="22">
    <location>
        <begin position="1238"/>
        <end position="1310"/>
    </location>
</feature>
<evidence type="ECO:0000256" key="16">
    <source>
        <dbReference type="ARBA" id="ARBA00023136"/>
    </source>
</evidence>
<dbReference type="PANTHER" id="PTHR23507:SF39">
    <property type="entry name" value="GH23453P-RELATED"/>
    <property type="match status" value="1"/>
</dbReference>
<sequence length="1311" mass="146016">MEEGRSDSVYSSGEEDAFAKQSQLRLRNAARWREQSQYVSFEPALLLLCFAMSLTEVVLANHIILETCVNEGFEKGACQLLNSDANSTERKMIETKVQPIAANVTMTIVIIKSVVPVLGALLLGAWSDRYGRKPTFLIASSGVLCSYALLTLLAFLSMRVTVSPWYYTAAYLPFAILGGMTVITAAAFSYLSDVTTEQNRTMRMGFMEAAMMIGALIGFLSSSYILEWFNVAITFAIATTVIVLAMVHVVFLTEDSIILTTSAGVGEKIRDLFSLNRIRELSSTLFMQRSGYVREILWAVVILTALTEFAGGTGGIFYMYTRRTFGWDLKQFTYFQFTDILIIILGNVVGIPVLKQVLRCSDTTIALVSIASYAIDSAIMGFASNGWMLYLATSLTVLKGTDGAALMTICSTILPAGDMAKFFSMALSLTAIVPLVSAPLFTYIYDMTIQTAPAMFNFVASGIFILGFALMVPKLLTIEPAVLLIFFAWNVSAAVFANQIVYQTCTVTLGKNESLCAQLGTENEMKEVQDLEKQVQPFSANILMAKSLVESIVPALCSMLIGPWSDRYGRKPVIIACFTGAFLTYAIVALISFLSMRIAIDPWFYILASVTTALSGGTCALITVIFCYIADITTESNRAMKMAFLEAAIFAGLLIGTLSSSFILRWTNACTVFTAGAVSVFLALLYIIFFIEESIKPNDLGVANSKLRELFRWDLVTELTQTCFKRRPNYDRLIIWLTIAALGLNILAMDGTQTVYLLFLREQFGWTVKDYSYFDATSIACMIFGNTVGLYLIRKLFSPSDAVLAALGYCCYVFNSSIHAIATESWQLYLGIGISFMKGIAGPMSRAVISTTATPSDIGKIFSLTTSIESLTPLASAPLYTYVYKSTLSWYPGAFNLITASVYFLCFCLLLSRMSFFGKLFSGKKGEPAPTPSEAIQKLRDIENMLTKKEEFLEKKIEMEIDTARKNGTKNKRAAIQALKRKKRYEKQLQQIDGTLSTIEMQREALENANTNAEVLKTMKKASDALKVTHKDMNIDDVHDLMDDIAEQNDIANEISNAVSSAVGFGQDIDEDELEKELEELEQEELDKELLGVQPEADELPEVPSTELPTKTKEKEKKKVLQQVYCDYNPHDYNLDLKKFEYFKYPPYRGNQRPVQDASVAEKAIAVVKYFHNLLAGHPIQQRKYYVPFDPNRGLQMRDAYQRQFGYRGENLIALVGNGYSPKALRNIRYLSMSRKEALSQFINQIHGRPVVVKLNSGVDYRGVLACLDGYMNIALDQTEEYVNGQLKNKYGDAFIRGNNVLYISTQKRRV</sequence>
<dbReference type="SUPFAM" id="SSF50182">
    <property type="entry name" value="Sm-like ribonucleoproteins"/>
    <property type="match status" value="1"/>
</dbReference>
<dbReference type="Gene3D" id="2.30.30.100">
    <property type="match status" value="1"/>
</dbReference>
<dbReference type="InterPro" id="IPR010920">
    <property type="entry name" value="LSM_dom_sf"/>
</dbReference>
<dbReference type="Pfam" id="PF01423">
    <property type="entry name" value="LSM"/>
    <property type="match status" value="1"/>
</dbReference>
<evidence type="ECO:0000256" key="14">
    <source>
        <dbReference type="ARBA" id="ARBA00022989"/>
    </source>
</evidence>
<dbReference type="InterPro" id="IPR005829">
    <property type="entry name" value="Sugar_transporter_CS"/>
</dbReference>
<dbReference type="Gene3D" id="1.10.287.1060">
    <property type="entry name" value="ESAT-6-like"/>
    <property type="match status" value="1"/>
</dbReference>
<keyword evidence="9" id="KW-0507">mRNA processing</keyword>
<dbReference type="PANTHER" id="PTHR23507">
    <property type="entry name" value="ZGC:174356"/>
    <property type="match status" value="1"/>
</dbReference>
<keyword evidence="11" id="KW-0747">Spliceosome</keyword>
<evidence type="ECO:0000256" key="19">
    <source>
        <dbReference type="ARBA" id="ARBA00023274"/>
    </source>
</evidence>
<dbReference type="EnsemblMetazoa" id="AALB004172-RA">
    <property type="protein sequence ID" value="AALB004172-PA"/>
    <property type="gene ID" value="AALB004172"/>
</dbReference>
<evidence type="ECO:0000256" key="8">
    <source>
        <dbReference type="ARBA" id="ARBA00022490"/>
    </source>
</evidence>
<evidence type="ECO:0000256" key="12">
    <source>
        <dbReference type="ARBA" id="ARBA00022753"/>
    </source>
</evidence>
<evidence type="ECO:0000256" key="15">
    <source>
        <dbReference type="ARBA" id="ARBA00023054"/>
    </source>
</evidence>
<dbReference type="PROSITE" id="PS52002">
    <property type="entry name" value="SM"/>
    <property type="match status" value="1"/>
</dbReference>
<dbReference type="Gene3D" id="6.10.250.1710">
    <property type="match status" value="1"/>
</dbReference>
<dbReference type="Gene3D" id="1.20.1250.20">
    <property type="entry name" value="MFS general substrate transporter like domains"/>
    <property type="match status" value="2"/>
</dbReference>
<keyword evidence="12" id="KW-0967">Endosome</keyword>
<dbReference type="Pfam" id="PF03357">
    <property type="entry name" value="Snf7"/>
    <property type="match status" value="1"/>
</dbReference>
<keyword evidence="16" id="KW-0472">Membrane</keyword>
<keyword evidence="17" id="KW-0508">mRNA splicing</keyword>
<dbReference type="VEuPathDB" id="VectorBase:AALB20_029429"/>
<dbReference type="InterPro" id="IPR036259">
    <property type="entry name" value="MFS_trans_sf"/>
</dbReference>
<evidence type="ECO:0000313" key="24">
    <source>
        <dbReference type="Proteomes" id="UP000069272"/>
    </source>
</evidence>
<organism evidence="23 24">
    <name type="scientific">Anopheles albimanus</name>
    <name type="common">New world malaria mosquito</name>
    <dbReference type="NCBI Taxonomy" id="7167"/>
    <lineage>
        <taxon>Eukaryota</taxon>
        <taxon>Metazoa</taxon>
        <taxon>Ecdysozoa</taxon>
        <taxon>Arthropoda</taxon>
        <taxon>Hexapoda</taxon>
        <taxon>Insecta</taxon>
        <taxon>Pterygota</taxon>
        <taxon>Neoptera</taxon>
        <taxon>Endopterygota</taxon>
        <taxon>Diptera</taxon>
        <taxon>Nematocera</taxon>
        <taxon>Culicoidea</taxon>
        <taxon>Culicidae</taxon>
        <taxon>Anophelinae</taxon>
        <taxon>Anopheles</taxon>
    </lineage>
</organism>
<keyword evidence="18" id="KW-0539">Nucleus</keyword>
<dbReference type="VEuPathDB" id="VectorBase:AALB20_032374"/>
<dbReference type="GO" id="GO:0007034">
    <property type="term" value="P:vacuolar transport"/>
    <property type="evidence" value="ECO:0007669"/>
    <property type="project" value="InterPro"/>
</dbReference>
<evidence type="ECO:0000256" key="4">
    <source>
        <dbReference type="ARBA" id="ARBA00004603"/>
    </source>
</evidence>
<dbReference type="Proteomes" id="UP000069272">
    <property type="component" value="Chromosome 3L"/>
</dbReference>
<dbReference type="InterPro" id="IPR001163">
    <property type="entry name" value="Sm_dom_euk/arc"/>
</dbReference>
<keyword evidence="14" id="KW-1133">Transmembrane helix</keyword>
<reference evidence="23" key="2">
    <citation type="submission" date="2022-08" db="UniProtKB">
        <authorList>
            <consortium name="EnsemblMetazoa"/>
        </authorList>
    </citation>
    <scope>IDENTIFICATION</scope>
    <source>
        <strain evidence="23">STECLA/ALBI9_A</strain>
    </source>
</reference>
<evidence type="ECO:0000256" key="6">
    <source>
        <dbReference type="ARBA" id="ARBA00007927"/>
    </source>
</evidence>
<comment type="subcellular location">
    <subcellularLocation>
        <location evidence="3">Cytoplasm</location>
    </subcellularLocation>
    <subcellularLocation>
        <location evidence="4">Late endosome</location>
    </subcellularLocation>
    <subcellularLocation>
        <location evidence="2">Membrane</location>
        <topology evidence="2">Multi-pass membrane protein</topology>
    </subcellularLocation>
    <subcellularLocation>
        <location evidence="1">Nucleus</location>
    </subcellularLocation>
</comment>
<accession>A0A182FCD8</accession>
<evidence type="ECO:0000256" key="7">
    <source>
        <dbReference type="ARBA" id="ARBA00014768"/>
    </source>
</evidence>
<evidence type="ECO:0000256" key="9">
    <source>
        <dbReference type="ARBA" id="ARBA00022664"/>
    </source>
</evidence>
<comment type="similarity">
    <text evidence="6">Belongs to the snRNP Sm proteins family. SmF/LSm6 subfamily.</text>
</comment>
<dbReference type="InterPro" id="IPR011701">
    <property type="entry name" value="MFS"/>
</dbReference>
<dbReference type="GO" id="GO:0003723">
    <property type="term" value="F:RNA binding"/>
    <property type="evidence" value="ECO:0007669"/>
    <property type="project" value="UniProtKB-KW"/>
</dbReference>
<keyword evidence="13" id="KW-0694">RNA-binding</keyword>
<dbReference type="GO" id="GO:0005681">
    <property type="term" value="C:spliceosomal complex"/>
    <property type="evidence" value="ECO:0007669"/>
    <property type="project" value="UniProtKB-KW"/>
</dbReference>
<dbReference type="STRING" id="7167.A0A182FCD8"/>
<keyword evidence="24" id="KW-1185">Reference proteome</keyword>
<evidence type="ECO:0000256" key="10">
    <source>
        <dbReference type="ARBA" id="ARBA00022692"/>
    </source>
</evidence>
<evidence type="ECO:0000256" key="20">
    <source>
        <dbReference type="ARBA" id="ARBA00054795"/>
    </source>
</evidence>
<evidence type="ECO:0000256" key="18">
    <source>
        <dbReference type="ARBA" id="ARBA00023242"/>
    </source>
</evidence>
<dbReference type="FunFam" id="2.30.30.100:FF:000010">
    <property type="entry name" value="U6 snRNA-associated Sm-like protein LSm6"/>
    <property type="match status" value="1"/>
</dbReference>
<evidence type="ECO:0000256" key="5">
    <source>
        <dbReference type="ARBA" id="ARBA00006190"/>
    </source>
</evidence>
<evidence type="ECO:0000256" key="1">
    <source>
        <dbReference type="ARBA" id="ARBA00004123"/>
    </source>
</evidence>
<dbReference type="VEuPathDB" id="VectorBase:AALB004172"/>
<comment type="subunit">
    <text evidence="21">Component of the precatalytic spliceosome (spliceosome B complex). Component of the U4/U6-U5 tri-snRNP complex, a building block of the precatalytic spliceosome (spliceosome B complex). The U4/U6-U5 tri-snRNP complex is composed of the U4, U6 and U5 snRNAs and at least PRPF3, PRPF4, PRPF6, PRPF8, PRPF31, SNRNP200, TXNL4A, SNRNP40, SNRPB, SNRPD1, SNRPD2, SNRPD3, SNRPE, SNRPF, SNRPG, DDX23, CD2BP2, PPIH, SNU13, EFTUD2, SART1 and USP39, plus LSM2, LSM3, LSM4, LSM5, LSM6, LSM7 and LSM8. LSM2, LSM3, LSM4, LSM5, LSM6, LSM7 and LSM8 form a heptameric, ring-shaped subcomplex (the LSM2-8 complex) that is part of the U4/U6-U5 tri-snRNP complex and the precatalytic spliceosome. Component of the heptameric LSM1-LSM7 complex, which consists of LSM1, LSM2, LSM3, LSM4, LSM5, LSM6 and LSM7.</text>
</comment>
<evidence type="ECO:0000256" key="2">
    <source>
        <dbReference type="ARBA" id="ARBA00004141"/>
    </source>
</evidence>
<reference evidence="23 24" key="1">
    <citation type="journal article" date="2017" name="G3 (Bethesda)">
        <title>The Physical Genome Mapping of Anopheles albimanus Corrected Scaffold Misassemblies and Identified Interarm Rearrangements in Genus Anopheles.</title>
        <authorList>
            <person name="Artemov G.N."/>
            <person name="Peery A.N."/>
            <person name="Jiang X."/>
            <person name="Tu Z."/>
            <person name="Stegniy V.N."/>
            <person name="Sharakhova M.V."/>
            <person name="Sharakhov I.V."/>
        </authorList>
    </citation>
    <scope>NUCLEOTIDE SEQUENCE [LARGE SCALE GENOMIC DNA]</scope>
    <source>
        <strain evidence="23 24">ALBI9_A</strain>
    </source>
</reference>
<dbReference type="GO" id="GO:0120115">
    <property type="term" value="C:Lsm2-8 complex"/>
    <property type="evidence" value="ECO:0007669"/>
    <property type="project" value="UniProtKB-ARBA"/>
</dbReference>
<proteinExistence type="inferred from homology"/>
<dbReference type="VEuPathDB" id="VectorBase:AALB20_030632"/>
<dbReference type="FunFam" id="1.10.287.1060:FF:000001">
    <property type="entry name" value="Charged multivesicular body protein 4b"/>
    <property type="match status" value="1"/>
</dbReference>
<dbReference type="PROSITE" id="PS00216">
    <property type="entry name" value="SUGAR_TRANSPORT_1"/>
    <property type="match status" value="1"/>
</dbReference>
<dbReference type="Pfam" id="PF07690">
    <property type="entry name" value="MFS_1"/>
    <property type="match status" value="2"/>
</dbReference>
<dbReference type="CDD" id="cd01726">
    <property type="entry name" value="LSm6"/>
    <property type="match status" value="1"/>
</dbReference>
<comment type="function">
    <text evidence="20">Plays a role in pre-mRNA splicing as component of the U4/U6-U5 tri-snRNP complex that is involved in spliceosome assembly, and as component of the precatalytic spliceosome (spliceosome B complex). The heptameric LSM2-8 complex binds specifically to the 3'-terminal U-tract of U6 snRNA. Component of LSm protein complexes, which are involved in RNA processing and may function in a chaperone-like manner, facilitating the efficient association of RNA processing factors with their substrates. Component of the cytoplasmic LSM1-LSM7 complex, which is thought to be involved in mRNA degradation by activating the decapping step in the 5'-to-3' mRNA decay pathway.</text>
</comment>
<evidence type="ECO:0000256" key="17">
    <source>
        <dbReference type="ARBA" id="ARBA00023187"/>
    </source>
</evidence>
<dbReference type="GO" id="GO:0000398">
    <property type="term" value="P:mRNA splicing, via spliceosome"/>
    <property type="evidence" value="ECO:0007669"/>
    <property type="project" value="UniProtKB-ARBA"/>
</dbReference>
<keyword evidence="10" id="KW-0812">Transmembrane</keyword>
<keyword evidence="19" id="KW-0687">Ribonucleoprotein</keyword>
<evidence type="ECO:0000313" key="23">
    <source>
        <dbReference type="EnsemblMetazoa" id="AALB004172-PA"/>
    </source>
</evidence>
<dbReference type="VEuPathDB" id="VectorBase:AALB20_032156"/>
<dbReference type="GO" id="GO:0016020">
    <property type="term" value="C:membrane"/>
    <property type="evidence" value="ECO:0007669"/>
    <property type="project" value="UniProtKB-SubCell"/>
</dbReference>
<evidence type="ECO:0000256" key="11">
    <source>
        <dbReference type="ARBA" id="ARBA00022728"/>
    </source>
</evidence>
<evidence type="ECO:0000256" key="21">
    <source>
        <dbReference type="ARBA" id="ARBA00065816"/>
    </source>
</evidence>
<dbReference type="InterPro" id="IPR005024">
    <property type="entry name" value="Snf7_fam"/>
</dbReference>
<dbReference type="SUPFAM" id="SSF103473">
    <property type="entry name" value="MFS general substrate transporter"/>
    <property type="match status" value="2"/>
</dbReference>
<dbReference type="InterPro" id="IPR047575">
    <property type="entry name" value="Sm"/>
</dbReference>
<name>A0A182FCD8_ANOAL</name>
<comment type="similarity">
    <text evidence="5">Belongs to the SNF7 family.</text>
</comment>
<evidence type="ECO:0000256" key="13">
    <source>
        <dbReference type="ARBA" id="ARBA00022884"/>
    </source>
</evidence>
<evidence type="ECO:0000256" key="3">
    <source>
        <dbReference type="ARBA" id="ARBA00004496"/>
    </source>
</evidence>
<dbReference type="GO" id="GO:0022857">
    <property type="term" value="F:transmembrane transporter activity"/>
    <property type="evidence" value="ECO:0007669"/>
    <property type="project" value="InterPro"/>
</dbReference>
<keyword evidence="15" id="KW-0175">Coiled coil</keyword>
<dbReference type="VEuPathDB" id="VectorBase:AALB20_027949"/>